<dbReference type="EMBL" id="CP003587">
    <property type="protein sequence ID" value="AGY59614.1"/>
    <property type="molecule type" value="Genomic_DNA"/>
</dbReference>
<evidence type="ECO:0000259" key="3">
    <source>
        <dbReference type="PROSITE" id="PS51866"/>
    </source>
</evidence>
<dbReference type="GO" id="GO:0015689">
    <property type="term" value="P:molybdate ion transport"/>
    <property type="evidence" value="ECO:0007669"/>
    <property type="project" value="InterPro"/>
</dbReference>
<dbReference type="InterPro" id="IPR008995">
    <property type="entry name" value="Mo/tungstate-bd_C_term_dom"/>
</dbReference>
<gene>
    <name evidence="4" type="ORF">GKIL_3368</name>
</gene>
<dbReference type="Proteomes" id="UP000017396">
    <property type="component" value="Chromosome"/>
</dbReference>
<sequence length="72" mass="7810">MAPKISGRNQLPGRIIELQLGDILAEVSVQVGDQVVDAVITRRSAENLQLKVGDPVTMLIKATEVMVIKDMP</sequence>
<dbReference type="HOGENOM" id="CLU_118993_1_2_3"/>
<organism evidence="4 5">
    <name type="scientific">Gloeobacter kilaueensis (strain ATCC BAA-2537 / CCAP 1431/1 / ULC 316 / JS1)</name>
    <dbReference type="NCBI Taxonomy" id="1183438"/>
    <lineage>
        <taxon>Bacteria</taxon>
        <taxon>Bacillati</taxon>
        <taxon>Cyanobacteriota</taxon>
        <taxon>Cyanophyceae</taxon>
        <taxon>Gloeobacterales</taxon>
        <taxon>Gloeobacteraceae</taxon>
        <taxon>Gloeobacter</taxon>
    </lineage>
</organism>
<accession>U5QPR1</accession>
<dbReference type="NCBIfam" id="TIGR00638">
    <property type="entry name" value="Mop"/>
    <property type="match status" value="1"/>
</dbReference>
<dbReference type="OrthoDB" id="122515at2"/>
<keyword evidence="1 2" id="KW-0500">Molybdenum</keyword>
<dbReference type="KEGG" id="glj:GKIL_3368"/>
<reference evidence="4 5" key="1">
    <citation type="journal article" date="2013" name="PLoS ONE">
        <title>Cultivation and Complete Genome Sequencing of Gloeobacter kilaueensis sp. nov., from a Lava Cave in Kilauea Caldera, Hawai'i.</title>
        <authorList>
            <person name="Saw J.H."/>
            <person name="Schatz M."/>
            <person name="Brown M.V."/>
            <person name="Kunkel D.D."/>
            <person name="Foster J.S."/>
            <person name="Shick H."/>
            <person name="Christensen S."/>
            <person name="Hou S."/>
            <person name="Wan X."/>
            <person name="Donachie S.P."/>
        </authorList>
    </citation>
    <scope>NUCLEOTIDE SEQUENCE [LARGE SCALE GENOMIC DNA]</scope>
    <source>
        <strain evidence="5">JS</strain>
    </source>
</reference>
<proteinExistence type="predicted"/>
<dbReference type="AlphaFoldDB" id="U5QPR1"/>
<evidence type="ECO:0000256" key="2">
    <source>
        <dbReference type="PROSITE-ProRule" id="PRU01213"/>
    </source>
</evidence>
<dbReference type="eggNOG" id="COG3585">
    <property type="taxonomic scope" value="Bacteria"/>
</dbReference>
<feature type="domain" description="Mop" evidence="3">
    <location>
        <begin position="4"/>
        <end position="69"/>
    </location>
</feature>
<dbReference type="RefSeq" id="WP_023174903.1">
    <property type="nucleotide sequence ID" value="NC_022600.1"/>
</dbReference>
<keyword evidence="5" id="KW-1185">Reference proteome</keyword>
<evidence type="ECO:0000313" key="5">
    <source>
        <dbReference type="Proteomes" id="UP000017396"/>
    </source>
</evidence>
<dbReference type="InterPro" id="IPR004606">
    <property type="entry name" value="Mop_domain"/>
</dbReference>
<dbReference type="InterPro" id="IPR005116">
    <property type="entry name" value="Transp-assoc_OB_typ1"/>
</dbReference>
<name>U5QPR1_GLOK1</name>
<dbReference type="PROSITE" id="PS51866">
    <property type="entry name" value="MOP"/>
    <property type="match status" value="1"/>
</dbReference>
<dbReference type="STRING" id="1183438.GKIL_3368"/>
<evidence type="ECO:0000313" key="4">
    <source>
        <dbReference type="EMBL" id="AGY59614.1"/>
    </source>
</evidence>
<evidence type="ECO:0000256" key="1">
    <source>
        <dbReference type="ARBA" id="ARBA00022505"/>
    </source>
</evidence>
<dbReference type="Gene3D" id="2.40.50.100">
    <property type="match status" value="1"/>
</dbReference>
<dbReference type="SUPFAM" id="SSF50331">
    <property type="entry name" value="MOP-like"/>
    <property type="match status" value="1"/>
</dbReference>
<dbReference type="Pfam" id="PF03459">
    <property type="entry name" value="TOBE"/>
    <property type="match status" value="1"/>
</dbReference>
<protein>
    <submittedName>
        <fullName evidence="4">TOBE domain-containing protein</fullName>
    </submittedName>
</protein>